<comment type="caution">
    <text evidence="1">The sequence shown here is derived from an EMBL/GenBank/DDBJ whole genome shotgun (WGS) entry which is preliminary data.</text>
</comment>
<dbReference type="EMBL" id="JBHSRI010000025">
    <property type="protein sequence ID" value="MFC6040529.1"/>
    <property type="molecule type" value="Genomic_DNA"/>
</dbReference>
<organism evidence="1 2">
    <name type="scientific">Paenisporosarcina macmurdoensis</name>
    <dbReference type="NCBI Taxonomy" id="212659"/>
    <lineage>
        <taxon>Bacteria</taxon>
        <taxon>Bacillati</taxon>
        <taxon>Bacillota</taxon>
        <taxon>Bacilli</taxon>
        <taxon>Bacillales</taxon>
        <taxon>Caryophanaceae</taxon>
        <taxon>Paenisporosarcina</taxon>
    </lineage>
</organism>
<dbReference type="Proteomes" id="UP001596170">
    <property type="component" value="Unassembled WGS sequence"/>
</dbReference>
<name>A0ABW1L9B0_9BACL</name>
<accession>A0ABW1L9B0</accession>
<proteinExistence type="predicted"/>
<evidence type="ECO:0000313" key="2">
    <source>
        <dbReference type="Proteomes" id="UP001596170"/>
    </source>
</evidence>
<sequence>MAAMTYRKTHDTKYPVSSLQANNAEIRIHSDLIDSNIMNLHQTCIQFGELAELTLMNVSFEVNELVIKCDLHSSKVKLPTVNNIDLLWKQLNQAIVQAFDAQVIGFAEITIHFNETPIEEEYYLS</sequence>
<gene>
    <name evidence="1" type="ORF">ACFPYN_13970</name>
</gene>
<dbReference type="RefSeq" id="WP_377735032.1">
    <property type="nucleotide sequence ID" value="NZ_JBHSRI010000025.1"/>
</dbReference>
<reference evidence="2" key="1">
    <citation type="journal article" date="2019" name="Int. J. Syst. Evol. Microbiol.">
        <title>The Global Catalogue of Microorganisms (GCM) 10K type strain sequencing project: providing services to taxonomists for standard genome sequencing and annotation.</title>
        <authorList>
            <consortium name="The Broad Institute Genomics Platform"/>
            <consortium name="The Broad Institute Genome Sequencing Center for Infectious Disease"/>
            <person name="Wu L."/>
            <person name="Ma J."/>
        </authorList>
    </citation>
    <scope>NUCLEOTIDE SEQUENCE [LARGE SCALE GENOMIC DNA]</scope>
    <source>
        <strain evidence="2">CCUG 54527</strain>
    </source>
</reference>
<keyword evidence="2" id="KW-1185">Reference proteome</keyword>
<protein>
    <submittedName>
        <fullName evidence="1">Uncharacterized protein</fullName>
    </submittedName>
</protein>
<evidence type="ECO:0000313" key="1">
    <source>
        <dbReference type="EMBL" id="MFC6040529.1"/>
    </source>
</evidence>